<comment type="caution">
    <text evidence="2">The sequence shown here is derived from an EMBL/GenBank/DDBJ whole genome shotgun (WGS) entry which is preliminary data.</text>
</comment>
<sequence length="292" mass="31942">MITIAGSRNCTYPVKSMKWMLTIALILSSLTYYPAKVTAQTQQPATTKQLVQPTKGGISPQQRTSQPVFVFPKTPVRLSPVSGRRRGMGSRGNCPAVQTALTALIPLREEQKVSKQTDKSISGIVGGLTTSERPTFWFYVPYTQDLANSSGEFILQDSAGNDISKNAIALPPKPGVIGVSLPSNTSLQVGKTYRWYLKVRCNQQQTASVPIYVEGDIQRVNLDSRVMQQLEAAVDPAQKVAIYAANGIWFDSLTMLAQLRQKNPNDASVAEDWQSLLRSVNLDNVATAPLVK</sequence>
<gene>
    <name evidence="2" type="ORF">DP116_20560</name>
</gene>
<evidence type="ECO:0000313" key="3">
    <source>
        <dbReference type="Proteomes" id="UP000718564"/>
    </source>
</evidence>
<dbReference type="EMBL" id="QMEB01000186">
    <property type="protein sequence ID" value="NMG21704.1"/>
    <property type="molecule type" value="Genomic_DNA"/>
</dbReference>
<proteinExistence type="predicted"/>
<accession>A0ABX1PB61</accession>
<evidence type="ECO:0008006" key="4">
    <source>
        <dbReference type="Google" id="ProtNLM"/>
    </source>
</evidence>
<dbReference type="Pfam" id="PF06051">
    <property type="entry name" value="DUF928"/>
    <property type="match status" value="1"/>
</dbReference>
<reference evidence="2 3" key="1">
    <citation type="submission" date="2018-06" db="EMBL/GenBank/DDBJ databases">
        <title>Comparative genomics of Brasilonema spp. strains.</title>
        <authorList>
            <person name="Alvarenga D.O."/>
            <person name="Fiore M.F."/>
            <person name="Varani A.M."/>
        </authorList>
    </citation>
    <scope>NUCLEOTIDE SEQUENCE [LARGE SCALE GENOMIC DNA]</scope>
    <source>
        <strain evidence="2 3">SPC951</strain>
    </source>
</reference>
<feature type="region of interest" description="Disordered" evidence="1">
    <location>
        <begin position="43"/>
        <end position="63"/>
    </location>
</feature>
<organism evidence="2 3">
    <name type="scientific">Brasilonema bromeliae SPC951</name>
    <dbReference type="NCBI Taxonomy" id="385972"/>
    <lineage>
        <taxon>Bacteria</taxon>
        <taxon>Bacillati</taxon>
        <taxon>Cyanobacteriota</taxon>
        <taxon>Cyanophyceae</taxon>
        <taxon>Nostocales</taxon>
        <taxon>Scytonemataceae</taxon>
        <taxon>Brasilonema</taxon>
        <taxon>Bromeliae group (in: Brasilonema)</taxon>
    </lineage>
</organism>
<keyword evidence="3" id="KW-1185">Reference proteome</keyword>
<evidence type="ECO:0000256" key="1">
    <source>
        <dbReference type="SAM" id="MobiDB-lite"/>
    </source>
</evidence>
<dbReference type="Proteomes" id="UP000718564">
    <property type="component" value="Unassembled WGS sequence"/>
</dbReference>
<evidence type="ECO:0000313" key="2">
    <source>
        <dbReference type="EMBL" id="NMG21704.1"/>
    </source>
</evidence>
<name>A0ABX1PB61_9CYAN</name>
<dbReference type="InterPro" id="IPR010328">
    <property type="entry name" value="DUF928"/>
</dbReference>
<protein>
    <recommendedName>
        <fullName evidence="4">DUF928 domain-containing protein</fullName>
    </recommendedName>
</protein>